<protein>
    <recommendedName>
        <fullName evidence="8">DUF300-domain-containing protein</fullName>
    </recommendedName>
</protein>
<feature type="transmembrane region" description="Helical" evidence="5">
    <location>
        <begin position="76"/>
        <end position="95"/>
    </location>
</feature>
<evidence type="ECO:0000256" key="3">
    <source>
        <dbReference type="ARBA" id="ARBA00022989"/>
    </source>
</evidence>
<dbReference type="Proteomes" id="UP000799428">
    <property type="component" value="Unassembled WGS sequence"/>
</dbReference>
<evidence type="ECO:0000256" key="1">
    <source>
        <dbReference type="ARBA" id="ARBA00004141"/>
    </source>
</evidence>
<reference evidence="6" key="1">
    <citation type="journal article" date="2020" name="Stud. Mycol.">
        <title>101 Dothideomycetes genomes: a test case for predicting lifestyles and emergence of pathogens.</title>
        <authorList>
            <person name="Haridas S."/>
            <person name="Albert R."/>
            <person name="Binder M."/>
            <person name="Bloem J."/>
            <person name="Labutti K."/>
            <person name="Salamov A."/>
            <person name="Andreopoulos B."/>
            <person name="Baker S."/>
            <person name="Barry K."/>
            <person name="Bills G."/>
            <person name="Bluhm B."/>
            <person name="Cannon C."/>
            <person name="Castanera R."/>
            <person name="Culley D."/>
            <person name="Daum C."/>
            <person name="Ezra D."/>
            <person name="Gonzalez J."/>
            <person name="Henrissat B."/>
            <person name="Kuo A."/>
            <person name="Liang C."/>
            <person name="Lipzen A."/>
            <person name="Lutzoni F."/>
            <person name="Magnuson J."/>
            <person name="Mondo S."/>
            <person name="Nolan M."/>
            <person name="Ohm R."/>
            <person name="Pangilinan J."/>
            <person name="Park H.-J."/>
            <person name="Ramirez L."/>
            <person name="Alfaro M."/>
            <person name="Sun H."/>
            <person name="Tritt A."/>
            <person name="Yoshinaga Y."/>
            <person name="Zwiers L.-H."/>
            <person name="Turgeon B."/>
            <person name="Goodwin S."/>
            <person name="Spatafora J."/>
            <person name="Crous P."/>
            <person name="Grigoriev I."/>
        </authorList>
    </citation>
    <scope>NUCLEOTIDE SEQUENCE</scope>
    <source>
        <strain evidence="6">CBS 279.74</strain>
    </source>
</reference>
<dbReference type="InterPro" id="IPR005178">
    <property type="entry name" value="Ostalpha/TMEM184C"/>
</dbReference>
<feature type="transmembrane region" description="Helical" evidence="5">
    <location>
        <begin position="40"/>
        <end position="64"/>
    </location>
</feature>
<evidence type="ECO:0000256" key="2">
    <source>
        <dbReference type="ARBA" id="ARBA00022692"/>
    </source>
</evidence>
<feature type="transmembrane region" description="Helical" evidence="5">
    <location>
        <begin position="101"/>
        <end position="127"/>
    </location>
</feature>
<proteinExistence type="predicted"/>
<dbReference type="AlphaFoldDB" id="A0A6G1K4R0"/>
<keyword evidence="7" id="KW-1185">Reference proteome</keyword>
<evidence type="ECO:0000256" key="5">
    <source>
        <dbReference type="SAM" id="Phobius"/>
    </source>
</evidence>
<keyword evidence="2 5" id="KW-0812">Transmembrane</keyword>
<dbReference type="OrthoDB" id="5348404at2759"/>
<gene>
    <name evidence="6" type="ORF">K504DRAFT_535464</name>
</gene>
<evidence type="ECO:0008006" key="8">
    <source>
        <dbReference type="Google" id="ProtNLM"/>
    </source>
</evidence>
<feature type="transmembrane region" description="Helical" evidence="5">
    <location>
        <begin position="194"/>
        <end position="215"/>
    </location>
</feature>
<keyword evidence="3 5" id="KW-1133">Transmembrane helix</keyword>
<evidence type="ECO:0000313" key="6">
    <source>
        <dbReference type="EMBL" id="KAF2707854.1"/>
    </source>
</evidence>
<dbReference type="GO" id="GO:0016020">
    <property type="term" value="C:membrane"/>
    <property type="evidence" value="ECO:0007669"/>
    <property type="project" value="UniProtKB-SubCell"/>
</dbReference>
<comment type="subcellular location">
    <subcellularLocation>
        <location evidence="1">Membrane</location>
        <topology evidence="1">Multi-pass membrane protein</topology>
    </subcellularLocation>
</comment>
<feature type="transmembrane region" description="Helical" evidence="5">
    <location>
        <begin position="275"/>
        <end position="297"/>
    </location>
</feature>
<dbReference type="PANTHER" id="PTHR23423">
    <property type="entry name" value="ORGANIC SOLUTE TRANSPORTER-RELATED"/>
    <property type="match status" value="1"/>
</dbReference>
<dbReference type="SMART" id="SM01417">
    <property type="entry name" value="Solute_trans_a"/>
    <property type="match status" value="1"/>
</dbReference>
<keyword evidence="4 5" id="KW-0472">Membrane</keyword>
<feature type="transmembrane region" description="Helical" evidence="5">
    <location>
        <begin position="159"/>
        <end position="182"/>
    </location>
</feature>
<evidence type="ECO:0000313" key="7">
    <source>
        <dbReference type="Proteomes" id="UP000799428"/>
    </source>
</evidence>
<accession>A0A6G1K4R0</accession>
<dbReference type="Pfam" id="PF03619">
    <property type="entry name" value="Solute_trans_a"/>
    <property type="match status" value="1"/>
</dbReference>
<dbReference type="EMBL" id="MU005773">
    <property type="protein sequence ID" value="KAF2707854.1"/>
    <property type="molecule type" value="Genomic_DNA"/>
</dbReference>
<organism evidence="6 7">
    <name type="scientific">Pleomassaria siparia CBS 279.74</name>
    <dbReference type="NCBI Taxonomy" id="1314801"/>
    <lineage>
        <taxon>Eukaryota</taxon>
        <taxon>Fungi</taxon>
        <taxon>Dikarya</taxon>
        <taxon>Ascomycota</taxon>
        <taxon>Pezizomycotina</taxon>
        <taxon>Dothideomycetes</taxon>
        <taxon>Pleosporomycetidae</taxon>
        <taxon>Pleosporales</taxon>
        <taxon>Pleomassariaceae</taxon>
        <taxon>Pleomassaria</taxon>
    </lineage>
</organism>
<name>A0A6G1K4R0_9PLEO</name>
<evidence type="ECO:0000256" key="4">
    <source>
        <dbReference type="ARBA" id="ARBA00023136"/>
    </source>
</evidence>
<sequence length="371" mass="41147">MNAFLVARKLRDSESHTCPVTKTDGPTIIPLVGGHTFQSFATILSGATGLLSTLIILFLIFQHARHYSSPVQQRQIIRILLLVPWVCFFSFLIVWQIKAGLYLVLALDVGCSFALASFLLLMCDYVLSNQNGFQELFGSGANKNDLYAPNSPVWLKKSWYAVLQFIPTSIILWIATVISLAAGTYCANSNSIHFAHIWITVLKGFVTAIAVLSSIKFYKQMKPQLVQHNVMKKLISFKGIIGLNALQSFIINILVTKDFIKPTKYMTIEDFQTGLPSLIMACEMPIFAILLFICFPVSPYQAAKPQHGILIAMLQAMNLSDLLGAFVRGPMRMVRLQQEGLSRQGSFTLLQADEADASVEGAYMGRGNTHV</sequence>
<feature type="transmembrane region" description="Helical" evidence="5">
    <location>
        <begin position="235"/>
        <end position="255"/>
    </location>
</feature>